<evidence type="ECO:0000313" key="3">
    <source>
        <dbReference type="EMBL" id="MBD7914997.1"/>
    </source>
</evidence>
<sequence length="276" mass="31909">MKIIRLFNNNIVATITDDNKEVIVQGSGIGFKKKVGDLIEEDKIEKRYFIEDESKSKFNEIFENTPIEYFQAVEEIIGIASKELDIKLSSQIIISLTDHIFCAVERLKEGLILPNLMSNEIKSLYSEEYKIGLRALDIVEKYTGEKLPVDEASYIAIHIVNACLDIGTNNTRKILVLCSGVSKILKEIYNIDLTENRLDYSRLTTHLKFLAQRIITDSTKTIDEVDDLYDLLKRKESKLELCVEKVEEYIKTTFNYEILKQEKVYLMVHLLKVIRD</sequence>
<dbReference type="SUPFAM" id="SSF63520">
    <property type="entry name" value="PTS-regulatory domain, PRD"/>
    <property type="match status" value="2"/>
</dbReference>
<evidence type="ECO:0000259" key="2">
    <source>
        <dbReference type="PROSITE" id="PS51372"/>
    </source>
</evidence>
<evidence type="ECO:0000256" key="1">
    <source>
        <dbReference type="ARBA" id="ARBA00022737"/>
    </source>
</evidence>
<feature type="domain" description="PRD" evidence="2">
    <location>
        <begin position="64"/>
        <end position="169"/>
    </location>
</feature>
<dbReference type="SMART" id="SM01061">
    <property type="entry name" value="CAT_RBD"/>
    <property type="match status" value="1"/>
</dbReference>
<keyword evidence="1" id="KW-0677">Repeat</keyword>
<dbReference type="InterPro" id="IPR036634">
    <property type="entry name" value="PRD_sf"/>
</dbReference>
<reference evidence="3 4" key="1">
    <citation type="submission" date="2020-08" db="EMBL/GenBank/DDBJ databases">
        <title>A Genomic Blueprint of the Chicken Gut Microbiome.</title>
        <authorList>
            <person name="Gilroy R."/>
            <person name="Ravi A."/>
            <person name="Getino M."/>
            <person name="Pursley I."/>
            <person name="Horton D.L."/>
            <person name="Alikhan N.-F."/>
            <person name="Baker D."/>
            <person name="Gharbi K."/>
            <person name="Hall N."/>
            <person name="Watson M."/>
            <person name="Adriaenssens E.M."/>
            <person name="Foster-Nyarko E."/>
            <person name="Jarju S."/>
            <person name="Secka A."/>
            <person name="Antonio M."/>
            <person name="Oren A."/>
            <person name="Chaudhuri R."/>
            <person name="La Ragione R.M."/>
            <person name="Hildebrand F."/>
            <person name="Pallen M.J."/>
        </authorList>
    </citation>
    <scope>NUCLEOTIDE SEQUENCE [LARGE SCALE GENOMIC DNA]</scope>
    <source>
        <strain evidence="3 4">Sa3CUN1</strain>
    </source>
</reference>
<dbReference type="PANTHER" id="PTHR30185:SF15">
    <property type="entry name" value="CRYPTIC BETA-GLUCOSIDE BGL OPERON ANTITERMINATOR"/>
    <property type="match status" value="1"/>
</dbReference>
<organism evidence="3 4">
    <name type="scientific">Clostridium gallinarum</name>
    <dbReference type="NCBI Taxonomy" id="2762246"/>
    <lineage>
        <taxon>Bacteria</taxon>
        <taxon>Bacillati</taxon>
        <taxon>Bacillota</taxon>
        <taxon>Clostridia</taxon>
        <taxon>Eubacteriales</taxon>
        <taxon>Clostridiaceae</taxon>
        <taxon>Clostridium</taxon>
    </lineage>
</organism>
<feature type="domain" description="PRD" evidence="2">
    <location>
        <begin position="170"/>
        <end position="276"/>
    </location>
</feature>
<dbReference type="Pfam" id="PF03123">
    <property type="entry name" value="CAT_RBD"/>
    <property type="match status" value="1"/>
</dbReference>
<dbReference type="PANTHER" id="PTHR30185">
    <property type="entry name" value="CRYPTIC BETA-GLUCOSIDE BGL OPERON ANTITERMINATOR"/>
    <property type="match status" value="1"/>
</dbReference>
<dbReference type="PROSITE" id="PS51372">
    <property type="entry name" value="PRD_2"/>
    <property type="match status" value="2"/>
</dbReference>
<comment type="caution">
    <text evidence="3">The sequence shown here is derived from an EMBL/GenBank/DDBJ whole genome shotgun (WGS) entry which is preliminary data.</text>
</comment>
<dbReference type="Proteomes" id="UP000640335">
    <property type="component" value="Unassembled WGS sequence"/>
</dbReference>
<dbReference type="InterPro" id="IPR004341">
    <property type="entry name" value="CAT_RNA-bd_dom"/>
</dbReference>
<accession>A0ABR8Q3L8</accession>
<protein>
    <submittedName>
        <fullName evidence="3">PRD domain-containing protein</fullName>
    </submittedName>
</protein>
<proteinExistence type="predicted"/>
<dbReference type="Pfam" id="PF00874">
    <property type="entry name" value="PRD"/>
    <property type="match status" value="2"/>
</dbReference>
<dbReference type="InterPro" id="IPR036650">
    <property type="entry name" value="CAT_RNA-bd_dom_sf"/>
</dbReference>
<dbReference type="InterPro" id="IPR011608">
    <property type="entry name" value="PRD"/>
</dbReference>
<dbReference type="InterPro" id="IPR050661">
    <property type="entry name" value="BglG_antiterminators"/>
</dbReference>
<name>A0ABR8Q3L8_9CLOT</name>
<dbReference type="SUPFAM" id="SSF50151">
    <property type="entry name" value="SacY-like RNA-binding domain"/>
    <property type="match status" value="1"/>
</dbReference>
<dbReference type="Gene3D" id="1.10.1790.10">
    <property type="entry name" value="PRD domain"/>
    <property type="match status" value="2"/>
</dbReference>
<keyword evidence="4" id="KW-1185">Reference proteome</keyword>
<dbReference type="EMBL" id="JACSQZ010000021">
    <property type="protein sequence ID" value="MBD7914997.1"/>
    <property type="molecule type" value="Genomic_DNA"/>
</dbReference>
<dbReference type="RefSeq" id="WP_191749762.1">
    <property type="nucleotide sequence ID" value="NZ_JACSQZ010000021.1"/>
</dbReference>
<dbReference type="Gene3D" id="2.30.24.10">
    <property type="entry name" value="CAT RNA-binding domain"/>
    <property type="match status" value="1"/>
</dbReference>
<gene>
    <name evidence="3" type="ORF">H9660_07530</name>
</gene>
<evidence type="ECO:0000313" key="4">
    <source>
        <dbReference type="Proteomes" id="UP000640335"/>
    </source>
</evidence>